<evidence type="ECO:0000313" key="4">
    <source>
        <dbReference type="Proteomes" id="UP000184330"/>
    </source>
</evidence>
<feature type="compositionally biased region" description="Low complexity" evidence="1">
    <location>
        <begin position="114"/>
        <end position="126"/>
    </location>
</feature>
<feature type="domain" description="SAP" evidence="2">
    <location>
        <begin position="49"/>
        <end position="83"/>
    </location>
</feature>
<protein>
    <recommendedName>
        <fullName evidence="2">SAP domain-containing protein</fullName>
    </recommendedName>
</protein>
<dbReference type="AlphaFoldDB" id="A0A1L7WKZ9"/>
<feature type="compositionally biased region" description="Low complexity" evidence="1">
    <location>
        <begin position="171"/>
        <end position="184"/>
    </location>
</feature>
<name>A0A1L7WKZ9_9HELO</name>
<evidence type="ECO:0000256" key="1">
    <source>
        <dbReference type="SAM" id="MobiDB-lite"/>
    </source>
</evidence>
<dbReference type="Gene3D" id="1.10.720.30">
    <property type="entry name" value="SAP domain"/>
    <property type="match status" value="1"/>
</dbReference>
<keyword evidence="4" id="KW-1185">Reference proteome</keyword>
<reference evidence="3 4" key="1">
    <citation type="submission" date="2016-03" db="EMBL/GenBank/DDBJ databases">
        <authorList>
            <person name="Ploux O."/>
        </authorList>
    </citation>
    <scope>NUCLEOTIDE SEQUENCE [LARGE SCALE GENOMIC DNA]</scope>
    <source>
        <strain evidence="3 4">UAMH 11012</strain>
    </source>
</reference>
<accession>A0A1L7WKZ9</accession>
<feature type="region of interest" description="Disordered" evidence="1">
    <location>
        <begin position="113"/>
        <end position="192"/>
    </location>
</feature>
<dbReference type="InterPro" id="IPR036361">
    <property type="entry name" value="SAP_dom_sf"/>
</dbReference>
<organism evidence="3 4">
    <name type="scientific">Phialocephala subalpina</name>
    <dbReference type="NCBI Taxonomy" id="576137"/>
    <lineage>
        <taxon>Eukaryota</taxon>
        <taxon>Fungi</taxon>
        <taxon>Dikarya</taxon>
        <taxon>Ascomycota</taxon>
        <taxon>Pezizomycotina</taxon>
        <taxon>Leotiomycetes</taxon>
        <taxon>Helotiales</taxon>
        <taxon>Mollisiaceae</taxon>
        <taxon>Phialocephala</taxon>
        <taxon>Phialocephala fortinii species complex</taxon>
    </lineage>
</organism>
<dbReference type="InterPro" id="IPR003034">
    <property type="entry name" value="SAP_dom"/>
</dbReference>
<sequence>MKFNQYELAGMLCERDLCESGSKESKIARLQEDDETPAYMKYVPYEEVYKTFTRDKLRELLRERALPYSGNKAVQIARLLESDKEVQSDDITLMEGLAEGLVDLGFPTPRFQTSVSSGLSSPSTMSQPPSILEPNSSSADGATGMDSLFRSRAPMHEISNSQGPALPVGDSAPSASKPESPSSSTEEEDIRCTLYDVW</sequence>
<proteinExistence type="predicted"/>
<feature type="compositionally biased region" description="Polar residues" evidence="1">
    <location>
        <begin position="127"/>
        <end position="140"/>
    </location>
</feature>
<dbReference type="Pfam" id="PF02037">
    <property type="entry name" value="SAP"/>
    <property type="match status" value="1"/>
</dbReference>
<evidence type="ECO:0000313" key="3">
    <source>
        <dbReference type="EMBL" id="CZR53465.1"/>
    </source>
</evidence>
<gene>
    <name evidence="3" type="ORF">PAC_03343</name>
</gene>
<evidence type="ECO:0000259" key="2">
    <source>
        <dbReference type="SMART" id="SM00513"/>
    </source>
</evidence>
<dbReference type="EMBL" id="FJOG01000003">
    <property type="protein sequence ID" value="CZR53465.1"/>
    <property type="molecule type" value="Genomic_DNA"/>
</dbReference>
<dbReference type="Proteomes" id="UP000184330">
    <property type="component" value="Unassembled WGS sequence"/>
</dbReference>
<dbReference type="SMART" id="SM00513">
    <property type="entry name" value="SAP"/>
    <property type="match status" value="1"/>
</dbReference>